<accession>A0A0B8P8E9</accession>
<name>A0A0B8P8E9_9VIBR</name>
<reference evidence="1 2" key="1">
    <citation type="submission" date="2015-01" db="EMBL/GenBank/DDBJ databases">
        <title>Vibrio sp. C1 JCM 19231 whole genome shotgun sequence.</title>
        <authorList>
            <person name="Sawabe T."/>
            <person name="Meirelles P."/>
            <person name="Feng G."/>
            <person name="Sayaka M."/>
            <person name="Hattori M."/>
            <person name="Ohkuma M."/>
        </authorList>
    </citation>
    <scope>NUCLEOTIDE SEQUENCE [LARGE SCALE GENOMIC DNA]</scope>
    <source>
        <strain evidence="2">JCM 19231</strain>
    </source>
</reference>
<sequence>MELYNAIYQKESRFEPARLGPYSKNYAGVAHVANNDRGLRFDVTVMPGHFRRQMIVPNEKWASAFHAWEASPNHEYYSYRYEIEWKDQVYCDVSVSAAGEDCRLIRCDYRNNTDVTQNLNLHLAANLNYPLMPTSMGDHDIEMQLVEPYLPTDAIYLDAVDYQELKFATMRRTDHNTEDGLKRAEFRGHNLVGGSGIGTGFGAEKGDWVSYQVDANDKSFSNAVALIRYSSQAAASFDLSGDLSGTVELTATDDEFALAELPLGALSSNLEFTLTSATEQEVVFDSIVVVEKEQVAQVSFPQEAKNYTPEIEYIGDYGVILKYEDSDNFYGITWKHDSCWLRQIFSSELDRSLRLFVPNTYQSIIQGDQQGHFLNAFMRPINVDSHTSKVIYSQVSSGNREKVLADINRFIQSNDEQLETVYHSARETRVRMNTMPSGETYEFSQERMAATEILNVVYPVYTRRQYIKHNTPGKWWDCLYTWDSGFIGMALMDYDVERAKETLRTYLTPEGDTHSAYISHGSLFLSRSTFCKRSGIRRVIWSS</sequence>
<protein>
    <submittedName>
        <fullName evidence="1">Uncharacterized protein</fullName>
    </submittedName>
</protein>
<dbReference type="EMBL" id="BBRZ01000158">
    <property type="protein sequence ID" value="GAM59478.1"/>
    <property type="molecule type" value="Genomic_DNA"/>
</dbReference>
<comment type="caution">
    <text evidence="1">The sequence shown here is derived from an EMBL/GenBank/DDBJ whole genome shotgun (WGS) entry which is preliminary data.</text>
</comment>
<evidence type="ECO:0000313" key="2">
    <source>
        <dbReference type="Proteomes" id="UP000031671"/>
    </source>
</evidence>
<keyword evidence="2" id="KW-1185">Reference proteome</keyword>
<evidence type="ECO:0000313" key="1">
    <source>
        <dbReference type="EMBL" id="GAM59478.1"/>
    </source>
</evidence>
<dbReference type="InterPro" id="IPR008928">
    <property type="entry name" value="6-hairpin_glycosidase_sf"/>
</dbReference>
<gene>
    <name evidence="1" type="ORF">JCM19231_2431</name>
</gene>
<dbReference type="GO" id="GO:0005975">
    <property type="term" value="P:carbohydrate metabolic process"/>
    <property type="evidence" value="ECO:0007669"/>
    <property type="project" value="InterPro"/>
</dbReference>
<proteinExistence type="predicted"/>
<dbReference type="Proteomes" id="UP000031671">
    <property type="component" value="Unassembled WGS sequence"/>
</dbReference>
<dbReference type="AlphaFoldDB" id="A0A0B8P8E9"/>
<organism evidence="1 2">
    <name type="scientific">Vibrio ishigakensis</name>
    <dbReference type="NCBI Taxonomy" id="1481914"/>
    <lineage>
        <taxon>Bacteria</taxon>
        <taxon>Pseudomonadati</taxon>
        <taxon>Pseudomonadota</taxon>
        <taxon>Gammaproteobacteria</taxon>
        <taxon>Vibrionales</taxon>
        <taxon>Vibrionaceae</taxon>
        <taxon>Vibrio</taxon>
    </lineage>
</organism>
<dbReference type="SUPFAM" id="SSF48208">
    <property type="entry name" value="Six-hairpin glycosidases"/>
    <property type="match status" value="1"/>
</dbReference>
<reference evidence="1 2" key="2">
    <citation type="submission" date="2015-01" db="EMBL/GenBank/DDBJ databases">
        <authorList>
            <consortium name="NBRP consortium"/>
            <person name="Sawabe T."/>
            <person name="Meirelles P."/>
            <person name="Feng G."/>
            <person name="Sayaka M."/>
            <person name="Hattori M."/>
            <person name="Ohkuma M."/>
        </authorList>
    </citation>
    <scope>NUCLEOTIDE SEQUENCE [LARGE SCALE GENOMIC DNA]</scope>
    <source>
        <strain evidence="2">JCM 19231</strain>
    </source>
</reference>